<dbReference type="Pfam" id="PF03401">
    <property type="entry name" value="TctC"/>
    <property type="match status" value="1"/>
</dbReference>
<dbReference type="PANTHER" id="PTHR42928:SF5">
    <property type="entry name" value="BLR1237 PROTEIN"/>
    <property type="match status" value="1"/>
</dbReference>
<evidence type="ECO:0000313" key="1">
    <source>
        <dbReference type="EMBL" id="SVC29555.1"/>
    </source>
</evidence>
<dbReference type="InterPro" id="IPR005064">
    <property type="entry name" value="BUG"/>
</dbReference>
<proteinExistence type="predicted"/>
<reference evidence="1" key="1">
    <citation type="submission" date="2018-05" db="EMBL/GenBank/DDBJ databases">
        <authorList>
            <person name="Lanie J.A."/>
            <person name="Ng W.-L."/>
            <person name="Kazmierczak K.M."/>
            <person name="Andrzejewski T.M."/>
            <person name="Davidsen T.M."/>
            <person name="Wayne K.J."/>
            <person name="Tettelin H."/>
            <person name="Glass J.I."/>
            <person name="Rusch D."/>
            <person name="Podicherti R."/>
            <person name="Tsui H.-C.T."/>
            <person name="Winkler M.E."/>
        </authorList>
    </citation>
    <scope>NUCLEOTIDE SEQUENCE</scope>
</reference>
<evidence type="ECO:0008006" key="2">
    <source>
        <dbReference type="Google" id="ProtNLM"/>
    </source>
</evidence>
<name>A0A382L184_9ZZZZ</name>
<dbReference type="Gene3D" id="3.40.190.10">
    <property type="entry name" value="Periplasmic binding protein-like II"/>
    <property type="match status" value="1"/>
</dbReference>
<dbReference type="CDD" id="cd07012">
    <property type="entry name" value="PBP2_Bug_TTT"/>
    <property type="match status" value="1"/>
</dbReference>
<gene>
    <name evidence="1" type="ORF">METZ01_LOCUS282409</name>
</gene>
<dbReference type="PIRSF" id="PIRSF017082">
    <property type="entry name" value="YflP"/>
    <property type="match status" value="1"/>
</dbReference>
<dbReference type="EMBL" id="UINC01083651">
    <property type="protein sequence ID" value="SVC29555.1"/>
    <property type="molecule type" value="Genomic_DNA"/>
</dbReference>
<accession>A0A382L184</accession>
<dbReference type="PANTHER" id="PTHR42928">
    <property type="entry name" value="TRICARBOXYLATE-BINDING PROTEIN"/>
    <property type="match status" value="1"/>
</dbReference>
<dbReference type="Gene3D" id="3.40.190.150">
    <property type="entry name" value="Bordetella uptake gene, domain 1"/>
    <property type="match status" value="1"/>
</dbReference>
<protein>
    <recommendedName>
        <fullName evidence="2">Tripartite tricarboxylate transporter substrate binding protein</fullName>
    </recommendedName>
</protein>
<organism evidence="1">
    <name type="scientific">marine metagenome</name>
    <dbReference type="NCBI Taxonomy" id="408172"/>
    <lineage>
        <taxon>unclassified sequences</taxon>
        <taxon>metagenomes</taxon>
        <taxon>ecological metagenomes</taxon>
    </lineage>
</organism>
<dbReference type="InterPro" id="IPR042100">
    <property type="entry name" value="Bug_dom1"/>
</dbReference>
<sequence>MKKSIHTVVFATLVAVIALLGVARAEYPERPVQFIVPWPPGDLEDVLARIISDQMQADHGAPSAVVNMKGGGGLIGASHVAGADADGYTVGVFTGNILTAHIIKGRASFGTDAFEPLGVFLNYPMILATRASEPYDDINGLAAHAKSNAVKLGHFGFNGPPTRQTIKTAKRLGFEYAGSAAYDETNCVMLSNGDADVIVTTVKLVSACLNSGEAKAIAAYTAERISVLPDVMTLEEQVPGVSVPAWAGLFVRAGTPQEARDAISTSAIKALKSKQALDIAKSTGAVVSWNDAAKSAAWVKEQYGRVEELLSE</sequence>
<dbReference type="AlphaFoldDB" id="A0A382L184"/>